<evidence type="ECO:0000256" key="1">
    <source>
        <dbReference type="SAM" id="MobiDB-lite"/>
    </source>
</evidence>
<dbReference type="Proteomes" id="UP001596203">
    <property type="component" value="Unassembled WGS sequence"/>
</dbReference>
<organism evidence="2 3">
    <name type="scientific">Plantactinospora solaniradicis</name>
    <dbReference type="NCBI Taxonomy" id="1723736"/>
    <lineage>
        <taxon>Bacteria</taxon>
        <taxon>Bacillati</taxon>
        <taxon>Actinomycetota</taxon>
        <taxon>Actinomycetes</taxon>
        <taxon>Micromonosporales</taxon>
        <taxon>Micromonosporaceae</taxon>
        <taxon>Plantactinospora</taxon>
    </lineage>
</organism>
<accession>A0ABW1KQB8</accession>
<dbReference type="RefSeq" id="WP_377434651.1">
    <property type="nucleotide sequence ID" value="NZ_JBHSPR010000127.1"/>
</dbReference>
<gene>
    <name evidence="2" type="ORF">ACFP2T_47645</name>
</gene>
<comment type="caution">
    <text evidence="2">The sequence shown here is derived from an EMBL/GenBank/DDBJ whole genome shotgun (WGS) entry which is preliminary data.</text>
</comment>
<dbReference type="EMBL" id="JBHSPR010000127">
    <property type="protein sequence ID" value="MFC6023815.1"/>
    <property type="molecule type" value="Genomic_DNA"/>
</dbReference>
<protein>
    <submittedName>
        <fullName evidence="2">Uncharacterized protein</fullName>
    </submittedName>
</protein>
<evidence type="ECO:0000313" key="2">
    <source>
        <dbReference type="EMBL" id="MFC6023815.1"/>
    </source>
</evidence>
<feature type="region of interest" description="Disordered" evidence="1">
    <location>
        <begin position="30"/>
        <end position="58"/>
    </location>
</feature>
<reference evidence="3" key="1">
    <citation type="journal article" date="2019" name="Int. J. Syst. Evol. Microbiol.">
        <title>The Global Catalogue of Microorganisms (GCM) 10K type strain sequencing project: providing services to taxonomists for standard genome sequencing and annotation.</title>
        <authorList>
            <consortium name="The Broad Institute Genomics Platform"/>
            <consortium name="The Broad Institute Genome Sequencing Center for Infectious Disease"/>
            <person name="Wu L."/>
            <person name="Ma J."/>
        </authorList>
    </citation>
    <scope>NUCLEOTIDE SEQUENCE [LARGE SCALE GENOMIC DNA]</scope>
    <source>
        <strain evidence="3">ZS-35-S2</strain>
    </source>
</reference>
<sequence>MVLALLVAVVTADRSAARWPDERPIAALVPRPRPVAPPPTVPVPPLPAPPPAQGGGAARLFDVGRPDAAGRVTARGLVRALRWPPGHRLRVDVTDGTVLITSAPDGIHVVGTREELPLPAAARHLTGITPGQTVLLVALPAHDLLFVHPSNTITRLLTDLHARILGDPHAG</sequence>
<proteinExistence type="predicted"/>
<name>A0ABW1KQB8_9ACTN</name>
<evidence type="ECO:0000313" key="3">
    <source>
        <dbReference type="Proteomes" id="UP001596203"/>
    </source>
</evidence>
<feature type="compositionally biased region" description="Pro residues" evidence="1">
    <location>
        <begin position="31"/>
        <end position="52"/>
    </location>
</feature>
<keyword evidence="3" id="KW-1185">Reference proteome</keyword>